<keyword evidence="2" id="KW-0472">Membrane</keyword>
<evidence type="ECO:0000313" key="4">
    <source>
        <dbReference type="EMBL" id="GAK66592.1"/>
    </source>
</evidence>
<proteinExistence type="predicted"/>
<reference evidence="5" key="1">
    <citation type="journal article" date="2014" name="Genome Announc.">
        <title>Draft Genome Sequence of the Yeast Pseudozyma antarctica Type Strain JCM10317, a Producer of the Glycolipid Biosurfactants, Mannosylerythritol Lipids.</title>
        <authorList>
            <person name="Saika A."/>
            <person name="Koike H."/>
            <person name="Hori T."/>
            <person name="Fukuoka T."/>
            <person name="Sato S."/>
            <person name="Habe H."/>
            <person name="Kitamoto D."/>
            <person name="Morita T."/>
        </authorList>
    </citation>
    <scope>NUCLEOTIDE SEQUENCE [LARGE SCALE GENOMIC DNA]</scope>
    <source>
        <strain evidence="5">JCM 10317</strain>
    </source>
</reference>
<dbReference type="RefSeq" id="XP_014655007.1">
    <property type="nucleotide sequence ID" value="XM_014799521.1"/>
</dbReference>
<feature type="transmembrane region" description="Helical" evidence="2">
    <location>
        <begin position="450"/>
        <end position="473"/>
    </location>
</feature>
<feature type="signal peptide" evidence="3">
    <location>
        <begin position="1"/>
        <end position="18"/>
    </location>
</feature>
<dbReference type="Proteomes" id="UP000053758">
    <property type="component" value="Unassembled WGS sequence"/>
</dbReference>
<dbReference type="EMBL" id="DF830081">
    <property type="protein sequence ID" value="GAK66592.1"/>
    <property type="molecule type" value="Genomic_DNA"/>
</dbReference>
<dbReference type="GeneID" id="26305733"/>
<feature type="region of interest" description="Disordered" evidence="1">
    <location>
        <begin position="421"/>
        <end position="441"/>
    </location>
</feature>
<sequence>MRLFLSITLLAITAGLLAQASSLADLAARHGYLWDGVTFPTPIPPQIPYNNTTALDVAKCLAGTGQYRIDIEDQMVIVMYLEESQEVTVINCVFLTGAGVFYQHRDDLATLPTAPHEPSIQGVTFGLNIDPNAVIHPTAQPQHALSATRISHRGPVPVESRRWSAIKAPLRPALASTLGNGFWAARMIASAVTPLAQTQFSKPIQVGRDQTLATRALSAYQTALDRRCASCASSTLVCPHASTAAVFSSLMDVVPRPVFSTLYPRSKPSERKRLPPVQPHGHGRDAAPGHGSAEAVNAGGRAALASSNFSTTTTCLAMTALSALTSLLWHVGQAALTVSPYIIVVGLTRTPRNAVYITPETLVLIAVSCALEYRDDASRRLFAWGQLGASLHLVGMAVASAMAFRIRARVSMPKTQAIPVRTSADNVSTEDDAPPPANNRISQQLNKNSMVCILCYLGGILIYNSTVALFGWLGMRLFGTPKPLSAIWLEHWSVSVAALQIVALWPQYELMIQINKAKASLPHPDLPLPEGLSQDEQSRRFEAPKMLWAFLVAFQGGTAIMFPSLLMQGIEAKGRDDPLVVTTTIAAFHMIVLLGFVARLKILPPGRLITFEEAQAADQEAGIRLG</sequence>
<keyword evidence="3" id="KW-0732">Signal</keyword>
<feature type="transmembrane region" description="Helical" evidence="2">
    <location>
        <begin position="547"/>
        <end position="567"/>
    </location>
</feature>
<dbReference type="AlphaFoldDB" id="A0A081CIU6"/>
<gene>
    <name evidence="4" type="ORF">PAN0_014d4815</name>
</gene>
<organism evidence="4 5">
    <name type="scientific">Pseudozyma antarctica</name>
    <name type="common">Yeast</name>
    <name type="synonym">Candida antarctica</name>
    <dbReference type="NCBI Taxonomy" id="84753"/>
    <lineage>
        <taxon>Eukaryota</taxon>
        <taxon>Fungi</taxon>
        <taxon>Dikarya</taxon>
        <taxon>Basidiomycota</taxon>
        <taxon>Ustilaginomycotina</taxon>
        <taxon>Ustilaginomycetes</taxon>
        <taxon>Ustilaginales</taxon>
        <taxon>Ustilaginaceae</taxon>
        <taxon>Moesziomyces</taxon>
    </lineage>
</organism>
<evidence type="ECO:0000313" key="5">
    <source>
        <dbReference type="Proteomes" id="UP000053758"/>
    </source>
</evidence>
<dbReference type="HOGENOM" id="CLU_436766_0_0_1"/>
<feature type="transmembrane region" description="Helical" evidence="2">
    <location>
        <begin position="385"/>
        <end position="404"/>
    </location>
</feature>
<name>A0A081CIU6_PSEA2</name>
<keyword evidence="2" id="KW-1133">Transmembrane helix</keyword>
<evidence type="ECO:0000256" key="1">
    <source>
        <dbReference type="SAM" id="MobiDB-lite"/>
    </source>
</evidence>
<accession>A0A081CIU6</accession>
<evidence type="ECO:0000256" key="2">
    <source>
        <dbReference type="SAM" id="Phobius"/>
    </source>
</evidence>
<evidence type="ECO:0000256" key="3">
    <source>
        <dbReference type="SAM" id="SignalP"/>
    </source>
</evidence>
<keyword evidence="2" id="KW-0812">Transmembrane</keyword>
<feature type="transmembrane region" description="Helical" evidence="2">
    <location>
        <begin position="485"/>
        <end position="506"/>
    </location>
</feature>
<feature type="region of interest" description="Disordered" evidence="1">
    <location>
        <begin position="264"/>
        <end position="292"/>
    </location>
</feature>
<protein>
    <submittedName>
        <fullName evidence="4">Uncharacterized protein</fullName>
    </submittedName>
</protein>
<keyword evidence="5" id="KW-1185">Reference proteome</keyword>
<feature type="chain" id="PRO_5001755868" evidence="3">
    <location>
        <begin position="19"/>
        <end position="626"/>
    </location>
</feature>
<feature type="transmembrane region" description="Helical" evidence="2">
    <location>
        <begin position="579"/>
        <end position="598"/>
    </location>
</feature>